<evidence type="ECO:0000313" key="2">
    <source>
        <dbReference type="EMBL" id="KAF2322649.1"/>
    </source>
</evidence>
<dbReference type="Pfam" id="PF26130">
    <property type="entry name" value="PB1-like"/>
    <property type="match status" value="1"/>
</dbReference>
<proteinExistence type="predicted"/>
<evidence type="ECO:0000313" key="3">
    <source>
        <dbReference type="Proteomes" id="UP000467840"/>
    </source>
</evidence>
<protein>
    <recommendedName>
        <fullName evidence="1">PB1-like domain-containing protein</fullName>
    </recommendedName>
</protein>
<feature type="domain" description="PB1-like" evidence="1">
    <location>
        <begin position="6"/>
        <end position="93"/>
    </location>
</feature>
<name>A0A6A6NDJ7_HEVBR</name>
<organism evidence="2 3">
    <name type="scientific">Hevea brasiliensis</name>
    <name type="common">Para rubber tree</name>
    <name type="synonym">Siphonia brasiliensis</name>
    <dbReference type="NCBI Taxonomy" id="3981"/>
    <lineage>
        <taxon>Eukaryota</taxon>
        <taxon>Viridiplantae</taxon>
        <taxon>Streptophyta</taxon>
        <taxon>Embryophyta</taxon>
        <taxon>Tracheophyta</taxon>
        <taxon>Spermatophyta</taxon>
        <taxon>Magnoliopsida</taxon>
        <taxon>eudicotyledons</taxon>
        <taxon>Gunneridae</taxon>
        <taxon>Pentapetalae</taxon>
        <taxon>rosids</taxon>
        <taxon>fabids</taxon>
        <taxon>Malpighiales</taxon>
        <taxon>Euphorbiaceae</taxon>
        <taxon>Crotonoideae</taxon>
        <taxon>Micrandreae</taxon>
        <taxon>Hevea</taxon>
    </lineage>
</organism>
<accession>A0A6A6NDJ7</accession>
<comment type="caution">
    <text evidence="2">The sequence shown here is derived from an EMBL/GenBank/DDBJ whole genome shotgun (WGS) entry which is preliminary data.</text>
</comment>
<gene>
    <name evidence="2" type="ORF">GH714_026557</name>
</gene>
<sequence length="146" mass="16716">MNNNGVLHHDGVLRELNGSFVYKGGYTSYMDNLGLAKVRYFDIKDALKKFCYVEIKKLANFRPRMDSKNGIRYVRIYNDNDVLEMLKWDEDGDVYVEAEYCIGFEGCHNVEIIGVDENSCGGSSTHKDYEVKDENVVDSDNDDGIF</sequence>
<dbReference type="AlphaFoldDB" id="A0A6A6NDJ7"/>
<keyword evidence="3" id="KW-1185">Reference proteome</keyword>
<reference evidence="2 3" key="1">
    <citation type="journal article" date="2020" name="Mol. Plant">
        <title>The Chromosome-Based Rubber Tree Genome Provides New Insights into Spurge Genome Evolution and Rubber Biosynthesis.</title>
        <authorList>
            <person name="Liu J."/>
            <person name="Shi C."/>
            <person name="Shi C.C."/>
            <person name="Li W."/>
            <person name="Zhang Q.J."/>
            <person name="Zhang Y."/>
            <person name="Li K."/>
            <person name="Lu H.F."/>
            <person name="Shi C."/>
            <person name="Zhu S.T."/>
            <person name="Xiao Z.Y."/>
            <person name="Nan H."/>
            <person name="Yue Y."/>
            <person name="Zhu X.G."/>
            <person name="Wu Y."/>
            <person name="Hong X.N."/>
            <person name="Fan G.Y."/>
            <person name="Tong Y."/>
            <person name="Zhang D."/>
            <person name="Mao C.L."/>
            <person name="Liu Y.L."/>
            <person name="Hao S.J."/>
            <person name="Liu W.Q."/>
            <person name="Lv M.Q."/>
            <person name="Zhang H.B."/>
            <person name="Liu Y."/>
            <person name="Hu-Tang G.R."/>
            <person name="Wang J.P."/>
            <person name="Wang J.H."/>
            <person name="Sun Y.H."/>
            <person name="Ni S.B."/>
            <person name="Chen W.B."/>
            <person name="Zhang X.C."/>
            <person name="Jiao Y.N."/>
            <person name="Eichler E.E."/>
            <person name="Li G.H."/>
            <person name="Liu X."/>
            <person name="Gao L.Z."/>
        </authorList>
    </citation>
    <scope>NUCLEOTIDE SEQUENCE [LARGE SCALE GENOMIC DNA]</scope>
    <source>
        <strain evidence="3">cv. GT1</strain>
        <tissue evidence="2">Leaf</tissue>
    </source>
</reference>
<dbReference type="InterPro" id="IPR058594">
    <property type="entry name" value="PB1-like_dom_pln"/>
</dbReference>
<dbReference type="EMBL" id="JAAGAX010000002">
    <property type="protein sequence ID" value="KAF2322649.1"/>
    <property type="molecule type" value="Genomic_DNA"/>
</dbReference>
<evidence type="ECO:0000259" key="1">
    <source>
        <dbReference type="Pfam" id="PF26130"/>
    </source>
</evidence>
<dbReference type="Proteomes" id="UP000467840">
    <property type="component" value="Chromosome 11"/>
</dbReference>